<feature type="compositionally biased region" description="Low complexity" evidence="1">
    <location>
        <begin position="338"/>
        <end position="354"/>
    </location>
</feature>
<evidence type="ECO:0008006" key="4">
    <source>
        <dbReference type="Google" id="ProtNLM"/>
    </source>
</evidence>
<evidence type="ECO:0000256" key="1">
    <source>
        <dbReference type="SAM" id="MobiDB-lite"/>
    </source>
</evidence>
<feature type="region of interest" description="Disordered" evidence="1">
    <location>
        <begin position="242"/>
        <end position="262"/>
    </location>
</feature>
<feature type="region of interest" description="Disordered" evidence="1">
    <location>
        <begin position="630"/>
        <end position="656"/>
    </location>
</feature>
<feature type="region of interest" description="Disordered" evidence="1">
    <location>
        <begin position="57"/>
        <end position="77"/>
    </location>
</feature>
<evidence type="ECO:0000313" key="3">
    <source>
        <dbReference type="Proteomes" id="UP001342314"/>
    </source>
</evidence>
<sequence>MPESTRSNPLPAGGAGSFAAGAAGAAGAMAVPAAGGLGRAATMHPASEELPSYAQLAPAAGGEAAPTSAPVEAAEASRAAPATAEAAAAQATYARSGLGPDSLPVFPEHSSALPASSFAAPVGAPGAYVQPREPSAYSAAGSQAPFAAPAAAPTTVPFASTAASVPPLVPPAPLAYVPAPLAPAAAYPAPTAAAPAYAPSAAATTSAPTAALYYPHAVAHLPPLIPPLLPPALGTAAALSGTARPTAGQNTPGGHDDAVHEGGLVAMPPIRDVPASPSPPTSIPPLVPPAHATGYVSGVATGTATSAFYPPYMASAMQAQTTATTPTAAILSSPVNVTAPPTSAASPARSAAATNVEGSVATSPAPGTTSPEAPVEESLPPYIRGPYTTSTSLPTTSKTGPAPTTEHAAGIPLVVTPPLDLGWSLPDLGFDRLALDLEMDTPAPIVSRAASPLPFPQDESEPAIRFGEEEEEGEMDDDYMNEAFEAATSFAASFAEADLARAAKDPNHTERTERWLQQQGLSREAVDQLRPLPSFAAPAKKRQQVVSENDGDELLAPGFYRPRTAPPASIAPDLLVSPAPPLPPVAPAQRDPSPARPTLPSTPVLLPPTLNARVLSLSVPHERATLLAVATSSSPGLANTSDDGEDGPPSPLETSIGFASTGLLERGRAVQVNELARAKEIESALFGKVDATPSTAGDDGAAPRAVGGVPTNEAVEVLMEERQDSKRANEDKEETVSEIGAVYANWL</sequence>
<name>A0AAV5GDC2_9BASI</name>
<feature type="compositionally biased region" description="Polar residues" evidence="1">
    <location>
        <begin position="356"/>
        <end position="371"/>
    </location>
</feature>
<feature type="compositionally biased region" description="Polar residues" evidence="1">
    <location>
        <begin position="630"/>
        <end position="641"/>
    </location>
</feature>
<organism evidence="2 3">
    <name type="scientific">Rhodotorula paludigena</name>
    <dbReference type="NCBI Taxonomy" id="86838"/>
    <lineage>
        <taxon>Eukaryota</taxon>
        <taxon>Fungi</taxon>
        <taxon>Dikarya</taxon>
        <taxon>Basidiomycota</taxon>
        <taxon>Pucciniomycotina</taxon>
        <taxon>Microbotryomycetes</taxon>
        <taxon>Sporidiobolales</taxon>
        <taxon>Sporidiobolaceae</taxon>
        <taxon>Rhodotorula</taxon>
    </lineage>
</organism>
<gene>
    <name evidence="2" type="ORF">Rhopal_000824-T1</name>
</gene>
<feature type="region of interest" description="Disordered" evidence="1">
    <location>
        <begin position="570"/>
        <end position="604"/>
    </location>
</feature>
<keyword evidence="3" id="KW-1185">Reference proteome</keyword>
<protein>
    <recommendedName>
        <fullName evidence="4">Proteophosphoglycan ppg4</fullName>
    </recommendedName>
</protein>
<comment type="caution">
    <text evidence="2">The sequence shown here is derived from an EMBL/GenBank/DDBJ whole genome shotgun (WGS) entry which is preliminary data.</text>
</comment>
<feature type="compositionally biased region" description="Low complexity" evidence="1">
    <location>
        <begin position="388"/>
        <end position="399"/>
    </location>
</feature>
<dbReference type="Proteomes" id="UP001342314">
    <property type="component" value="Unassembled WGS sequence"/>
</dbReference>
<feature type="region of interest" description="Disordered" evidence="1">
    <location>
        <begin position="338"/>
        <end position="405"/>
    </location>
</feature>
<reference evidence="2 3" key="1">
    <citation type="submission" date="2021-12" db="EMBL/GenBank/DDBJ databases">
        <title>High titer production of polyol ester of fatty acids by Rhodotorula paludigena BS15 towards product separation-free biomass refinery.</title>
        <authorList>
            <person name="Mano J."/>
            <person name="Ono H."/>
            <person name="Tanaka T."/>
            <person name="Naito K."/>
            <person name="Sushida H."/>
            <person name="Ike M."/>
            <person name="Tokuyasu K."/>
            <person name="Kitaoka M."/>
        </authorList>
    </citation>
    <scope>NUCLEOTIDE SEQUENCE [LARGE SCALE GENOMIC DNA]</scope>
    <source>
        <strain evidence="2 3">BS15</strain>
    </source>
</reference>
<dbReference type="AlphaFoldDB" id="A0AAV5GDC2"/>
<proteinExistence type="predicted"/>
<evidence type="ECO:0000313" key="2">
    <source>
        <dbReference type="EMBL" id="GJN87869.1"/>
    </source>
</evidence>
<accession>A0AAV5GDC2</accession>
<dbReference type="EMBL" id="BQKY01000002">
    <property type="protein sequence ID" value="GJN87869.1"/>
    <property type="molecule type" value="Genomic_DNA"/>
</dbReference>